<dbReference type="EMBL" id="CP029189">
    <property type="protein sequence ID" value="QES58872.1"/>
    <property type="molecule type" value="Genomic_DNA"/>
</dbReference>
<dbReference type="SUPFAM" id="SSF55073">
    <property type="entry name" value="Nucleotide cyclase"/>
    <property type="match status" value="1"/>
</dbReference>
<keyword evidence="5" id="KW-0418">Kinase</keyword>
<dbReference type="CDD" id="cd01948">
    <property type="entry name" value="EAL"/>
    <property type="match status" value="1"/>
</dbReference>
<dbReference type="Gene3D" id="3.20.20.450">
    <property type="entry name" value="EAL domain"/>
    <property type="match status" value="1"/>
</dbReference>
<dbReference type="PROSITE" id="PS50112">
    <property type="entry name" value="PAS"/>
    <property type="match status" value="1"/>
</dbReference>
<dbReference type="CDD" id="cd00130">
    <property type="entry name" value="PAS"/>
    <property type="match status" value="1"/>
</dbReference>
<dbReference type="NCBIfam" id="TIGR00229">
    <property type="entry name" value="sensory_box"/>
    <property type="match status" value="1"/>
</dbReference>
<dbReference type="Gene3D" id="3.30.450.20">
    <property type="entry name" value="PAS domain"/>
    <property type="match status" value="1"/>
</dbReference>
<dbReference type="Gene3D" id="3.30.70.270">
    <property type="match status" value="1"/>
</dbReference>
<dbReference type="InterPro" id="IPR000160">
    <property type="entry name" value="GGDEF_dom"/>
</dbReference>
<dbReference type="SUPFAM" id="SSF141868">
    <property type="entry name" value="EAL domain-like"/>
    <property type="match status" value="1"/>
</dbReference>
<dbReference type="SUPFAM" id="SSF55785">
    <property type="entry name" value="PYP-like sensor domain (PAS domain)"/>
    <property type="match status" value="1"/>
</dbReference>
<dbReference type="PROSITE" id="PS50887">
    <property type="entry name" value="GGDEF"/>
    <property type="match status" value="1"/>
</dbReference>
<evidence type="ECO:0000313" key="6">
    <source>
        <dbReference type="Proteomes" id="UP000324101"/>
    </source>
</evidence>
<evidence type="ECO:0000259" key="2">
    <source>
        <dbReference type="PROSITE" id="PS50112"/>
    </source>
</evidence>
<dbReference type="Pfam" id="PF08448">
    <property type="entry name" value="PAS_4"/>
    <property type="match status" value="1"/>
</dbReference>
<feature type="region of interest" description="Disordered" evidence="1">
    <location>
        <begin position="1"/>
        <end position="57"/>
    </location>
</feature>
<dbReference type="Pfam" id="PF00563">
    <property type="entry name" value="EAL"/>
    <property type="match status" value="1"/>
</dbReference>
<dbReference type="GO" id="GO:0016301">
    <property type="term" value="F:kinase activity"/>
    <property type="evidence" value="ECO:0007669"/>
    <property type="project" value="UniProtKB-KW"/>
</dbReference>
<feature type="domain" description="EAL" evidence="3">
    <location>
        <begin position="368"/>
        <end position="630"/>
    </location>
</feature>
<feature type="domain" description="GGDEF" evidence="4">
    <location>
        <begin position="219"/>
        <end position="359"/>
    </location>
</feature>
<dbReference type="InterPro" id="IPR001633">
    <property type="entry name" value="EAL_dom"/>
</dbReference>
<dbReference type="Proteomes" id="UP000324101">
    <property type="component" value="Chromosome"/>
</dbReference>
<feature type="compositionally biased region" description="Low complexity" evidence="1">
    <location>
        <begin position="37"/>
        <end position="48"/>
    </location>
</feature>
<accession>A0A5P2DUK3</accession>
<dbReference type="PROSITE" id="PS50883">
    <property type="entry name" value="EAL"/>
    <property type="match status" value="1"/>
</dbReference>
<evidence type="ECO:0000256" key="1">
    <source>
        <dbReference type="SAM" id="MobiDB-lite"/>
    </source>
</evidence>
<dbReference type="InterPro" id="IPR035965">
    <property type="entry name" value="PAS-like_dom_sf"/>
</dbReference>
<dbReference type="InterPro" id="IPR000014">
    <property type="entry name" value="PAS"/>
</dbReference>
<evidence type="ECO:0000259" key="4">
    <source>
        <dbReference type="PROSITE" id="PS50887"/>
    </source>
</evidence>
<proteinExistence type="predicted"/>
<dbReference type="InterPro" id="IPR029787">
    <property type="entry name" value="Nucleotide_cyclase"/>
</dbReference>
<keyword evidence="5" id="KW-0808">Transferase</keyword>
<evidence type="ECO:0000313" key="5">
    <source>
        <dbReference type="EMBL" id="QES58872.1"/>
    </source>
</evidence>
<dbReference type="InterPro" id="IPR035919">
    <property type="entry name" value="EAL_sf"/>
</dbReference>
<dbReference type="SMART" id="SM00267">
    <property type="entry name" value="GGDEF"/>
    <property type="match status" value="1"/>
</dbReference>
<gene>
    <name evidence="5" type="ORF">DEJ51_11795</name>
</gene>
<dbReference type="InterPro" id="IPR043128">
    <property type="entry name" value="Rev_trsase/Diguanyl_cyclase"/>
</dbReference>
<dbReference type="SMART" id="SM00052">
    <property type="entry name" value="EAL"/>
    <property type="match status" value="1"/>
</dbReference>
<dbReference type="PANTHER" id="PTHR44757:SF2">
    <property type="entry name" value="BIOFILM ARCHITECTURE MAINTENANCE PROTEIN MBAA"/>
    <property type="match status" value="1"/>
</dbReference>
<dbReference type="PANTHER" id="PTHR44757">
    <property type="entry name" value="DIGUANYLATE CYCLASE DGCP"/>
    <property type="match status" value="1"/>
</dbReference>
<evidence type="ECO:0000259" key="3">
    <source>
        <dbReference type="PROSITE" id="PS50883"/>
    </source>
</evidence>
<dbReference type="OrthoDB" id="23692at2"/>
<dbReference type="Pfam" id="PF00990">
    <property type="entry name" value="GGDEF"/>
    <property type="match status" value="1"/>
</dbReference>
<dbReference type="SMART" id="SM00091">
    <property type="entry name" value="PAS"/>
    <property type="match status" value="1"/>
</dbReference>
<organism evidence="5 6">
    <name type="scientific">Streptomyces venezuelae</name>
    <dbReference type="NCBI Taxonomy" id="54571"/>
    <lineage>
        <taxon>Bacteria</taxon>
        <taxon>Bacillati</taxon>
        <taxon>Actinomycetota</taxon>
        <taxon>Actinomycetes</taxon>
        <taxon>Kitasatosporales</taxon>
        <taxon>Streptomycetaceae</taxon>
        <taxon>Streptomyces</taxon>
    </lineage>
</organism>
<dbReference type="InterPro" id="IPR013656">
    <property type="entry name" value="PAS_4"/>
</dbReference>
<dbReference type="InterPro" id="IPR052155">
    <property type="entry name" value="Biofilm_reg_signaling"/>
</dbReference>
<dbReference type="NCBIfam" id="TIGR00254">
    <property type="entry name" value="GGDEF"/>
    <property type="match status" value="1"/>
</dbReference>
<feature type="domain" description="PAS" evidence="2">
    <location>
        <begin position="61"/>
        <end position="131"/>
    </location>
</feature>
<sequence>MRGHSRTLREPTVSGTSEGTGSAADSIRSAITERHPAVPAVPSASATPAAPPSPYRAADSDLRDYRAAFNAAHLAMAVVDREGYVVAANQAFAGLLGSEPHALVHRSAADLVDLAAEARTWAAYQEVLRGRQARLRCTRRLKHPDGHSLWTEVTLGPVPGTGDVLLSVADISDRRDLQARLRHLQMHDPVTRLPNRALFFERLSAALEAASYEHGGGTGRIGLCYLDLDGFKAVNDTLGHRVGDRLLTAVAARLTQCADQSGYGRTGGHLVARLGGDEFALLVEDSTGTEQLADLARSVLTAVQEPFDLAGQRLSVSASIGVVERTAAGTSATGLMQAADTTLYWAKADGKARWTLFDPERNAHRMTRQALSSTLRPAVERGEFELEYQPLVDLESGAVRGVEALVRWNHPQFGTLTPNRFIGIAEEDGSIVQLGQWVLRTACRQARRWQIEQPSDCPVFVSVNVAVRQVWDSDLVGDVAEILAETGLAPQLLQLELTESAVMGSAGRPLQALQALSDMGVRIAIDDFGTGYSNLAYLSRLPVSVLKLDGSFVRGFRYEEGTHPNPADETIVEALVQLAHRLGLTVTAECVETAGQAARLRRVGCDTGQGWLYSRAVAPERIAEMIGTRPGAEPHEPRPT</sequence>
<reference evidence="5 6" key="1">
    <citation type="submission" date="2018-05" db="EMBL/GenBank/DDBJ databases">
        <title>Streptomyces venezuelae.</title>
        <authorList>
            <person name="Kim W."/>
            <person name="Lee N."/>
            <person name="Cho B.-K."/>
        </authorList>
    </citation>
    <scope>NUCLEOTIDE SEQUENCE [LARGE SCALE GENOMIC DNA]</scope>
    <source>
        <strain evidence="5 6">ATCC 21018</strain>
    </source>
</reference>
<protein>
    <submittedName>
        <fullName evidence="5">Histidine kinase</fullName>
    </submittedName>
</protein>
<dbReference type="AlphaFoldDB" id="A0A5P2DUK3"/>
<name>A0A5P2DUK3_STRVZ</name>
<dbReference type="CDD" id="cd01949">
    <property type="entry name" value="GGDEF"/>
    <property type="match status" value="1"/>
</dbReference>